<keyword evidence="4 7" id="KW-0812">Transmembrane</keyword>
<dbReference type="GO" id="GO:0098797">
    <property type="term" value="C:plasma membrane protein complex"/>
    <property type="evidence" value="ECO:0007669"/>
    <property type="project" value="TreeGrafter"/>
</dbReference>
<dbReference type="InterPro" id="IPR003838">
    <property type="entry name" value="ABC3_permease_C"/>
</dbReference>
<evidence type="ECO:0000256" key="4">
    <source>
        <dbReference type="ARBA" id="ARBA00022692"/>
    </source>
</evidence>
<dbReference type="AlphaFoldDB" id="A0A975IVF6"/>
<keyword evidence="3" id="KW-1003">Cell membrane</keyword>
<feature type="domain" description="ABC3 transporter permease C-terminal" evidence="8">
    <location>
        <begin position="663"/>
        <end position="776"/>
    </location>
</feature>
<comment type="subcellular location">
    <subcellularLocation>
        <location evidence="1">Cell membrane</location>
        <topology evidence="1">Multi-pass membrane protein</topology>
    </subcellularLocation>
</comment>
<feature type="transmembrane region" description="Helical" evidence="7">
    <location>
        <begin position="21"/>
        <end position="41"/>
    </location>
</feature>
<feature type="transmembrane region" description="Helical" evidence="7">
    <location>
        <begin position="359"/>
        <end position="381"/>
    </location>
</feature>
<feature type="transmembrane region" description="Helical" evidence="7">
    <location>
        <begin position="431"/>
        <end position="456"/>
    </location>
</feature>
<dbReference type="PANTHER" id="PTHR30489">
    <property type="entry name" value="LIPOPROTEIN-RELEASING SYSTEM TRANSMEMBRANE PROTEIN LOLE"/>
    <property type="match status" value="1"/>
</dbReference>
<feature type="transmembrane region" description="Helical" evidence="7">
    <location>
        <begin position="319"/>
        <end position="339"/>
    </location>
</feature>
<sequence length="789" mass="83550">MRLAPLDRKLLRDLGRTRWQVAAIAMLIACGVSVTVMAYSAQAALKAAQQHYYAETRFADVFAACKRAPLVLAQDLARIPGVAAIDVRAQYSGLMQVPGLARPATARLISLPEDPAGGLNRIVLQQGRLPDPGRTDEAVALKTFLDAAHVHVGDRLTAVVAGRAISFRVTGSVLAPEYVYVPSPESTMPDDAHQGVFWMPRRIVEHVAGLGGAFDAVAVRLAPGASARAVMEAIDGALAPYGGVPAYVRADQPSNAFIEAELKELSKSAAIIPPVFLVVAAGLVNLVVGRMVEAEREQIGLLKAFGYGDLAAASPYLRLALVIGVLGALGGAVLGLWFGASITGMYARYMRFPELAAQFSWPAFTAAAGASIAAAVLGSALSVRRAMRLSPAVAMQPPRPADYRRGPLEIIGLLRRMDQPTRMILRSLERFPLRAGLTTLGLAASLTLLVGTQFMFHALDEVLDHAYFRAQRWNEAVGFAEVRDVRAITAVRRLPGVYAAEPVRLAAAQISANGRRQKVLVHGLEPAALLSHPLAPGGGPIAFQGRGLVLSQALARKLGVGPGGSVDLEITEARRARAILPVTATAEDYSGLAVYMQRIALTRLLAEGDVASGAQLLVRPAALPAFYAAIERAPEIAAASSRDDTVAGWRQAMTEAFRISIIFYVGFAGAIAFGVAYNTGRIAMAERSRDLATLHVLGFDHADCTYILLGELLALAVAAIPVGMAGGALFAKGLVLAYSRDELRLPATVGPESYGVSIAAYLIAVLVACAIVARRIWALDLVAALKTRE</sequence>
<feature type="transmembrane region" description="Helical" evidence="7">
    <location>
        <begin position="758"/>
        <end position="777"/>
    </location>
</feature>
<keyword evidence="10" id="KW-1185">Reference proteome</keyword>
<keyword evidence="5 7" id="KW-1133">Transmembrane helix</keyword>
<dbReference type="PROSITE" id="PS51257">
    <property type="entry name" value="PROKAR_LIPOPROTEIN"/>
    <property type="match status" value="1"/>
</dbReference>
<proteinExistence type="inferred from homology"/>
<dbReference type="EMBL" id="CP073078">
    <property type="protein sequence ID" value="QUD88725.1"/>
    <property type="molecule type" value="Genomic_DNA"/>
</dbReference>
<feature type="domain" description="ABC3 transporter permease C-terminal" evidence="8">
    <location>
        <begin position="273"/>
        <end position="391"/>
    </location>
</feature>
<dbReference type="RefSeq" id="WP_211938775.1">
    <property type="nucleotide sequence ID" value="NZ_CP073078.1"/>
</dbReference>
<evidence type="ECO:0000256" key="5">
    <source>
        <dbReference type="ARBA" id="ARBA00022989"/>
    </source>
</evidence>
<evidence type="ECO:0000256" key="3">
    <source>
        <dbReference type="ARBA" id="ARBA00022475"/>
    </source>
</evidence>
<evidence type="ECO:0000256" key="1">
    <source>
        <dbReference type="ARBA" id="ARBA00004651"/>
    </source>
</evidence>
<feature type="transmembrane region" description="Helical" evidence="7">
    <location>
        <begin position="661"/>
        <end position="679"/>
    </location>
</feature>
<dbReference type="Proteomes" id="UP000676409">
    <property type="component" value="Chromosome"/>
</dbReference>
<dbReference type="Pfam" id="PF02687">
    <property type="entry name" value="FtsX"/>
    <property type="match status" value="2"/>
</dbReference>
<dbReference type="GO" id="GO:0044874">
    <property type="term" value="P:lipoprotein localization to outer membrane"/>
    <property type="evidence" value="ECO:0007669"/>
    <property type="project" value="TreeGrafter"/>
</dbReference>
<gene>
    <name evidence="9" type="ORF">KCG34_02220</name>
</gene>
<evidence type="ECO:0000256" key="6">
    <source>
        <dbReference type="ARBA" id="ARBA00023136"/>
    </source>
</evidence>
<comment type="similarity">
    <text evidence="2">Belongs to the ABC-4 integral membrane protein family. LolC/E subfamily.</text>
</comment>
<dbReference type="KEGG" id="caul:KCG34_02220"/>
<evidence type="ECO:0000259" key="8">
    <source>
        <dbReference type="Pfam" id="PF02687"/>
    </source>
</evidence>
<protein>
    <submittedName>
        <fullName evidence="9">FtsX-like permease family protein</fullName>
    </submittedName>
</protein>
<evidence type="ECO:0000256" key="7">
    <source>
        <dbReference type="SAM" id="Phobius"/>
    </source>
</evidence>
<evidence type="ECO:0000313" key="9">
    <source>
        <dbReference type="EMBL" id="QUD88725.1"/>
    </source>
</evidence>
<feature type="transmembrane region" description="Helical" evidence="7">
    <location>
        <begin position="712"/>
        <end position="738"/>
    </location>
</feature>
<dbReference type="InterPro" id="IPR051447">
    <property type="entry name" value="Lipoprotein-release_system"/>
</dbReference>
<feature type="transmembrane region" description="Helical" evidence="7">
    <location>
        <begin position="270"/>
        <end position="288"/>
    </location>
</feature>
<evidence type="ECO:0000256" key="2">
    <source>
        <dbReference type="ARBA" id="ARBA00005236"/>
    </source>
</evidence>
<reference evidence="9" key="1">
    <citation type="submission" date="2021-04" db="EMBL/GenBank/DDBJ databases">
        <title>The complete genome sequence of Caulobacter sp. S6.</title>
        <authorList>
            <person name="Tang Y."/>
            <person name="Ouyang W."/>
            <person name="Liu Q."/>
            <person name="Huang B."/>
            <person name="Guo Z."/>
            <person name="Lei P."/>
        </authorList>
    </citation>
    <scope>NUCLEOTIDE SEQUENCE</scope>
    <source>
        <strain evidence="9">S6</strain>
    </source>
</reference>
<organism evidence="9 10">
    <name type="scientific">Phenylobacterium montanum</name>
    <dbReference type="NCBI Taxonomy" id="2823693"/>
    <lineage>
        <taxon>Bacteria</taxon>
        <taxon>Pseudomonadati</taxon>
        <taxon>Pseudomonadota</taxon>
        <taxon>Alphaproteobacteria</taxon>
        <taxon>Caulobacterales</taxon>
        <taxon>Caulobacteraceae</taxon>
        <taxon>Phenylobacterium</taxon>
    </lineage>
</organism>
<keyword evidence="6 7" id="KW-0472">Membrane</keyword>
<name>A0A975IVF6_9CAUL</name>
<accession>A0A975IVF6</accession>
<dbReference type="PANTHER" id="PTHR30489:SF0">
    <property type="entry name" value="LIPOPROTEIN-RELEASING SYSTEM TRANSMEMBRANE PROTEIN LOLE"/>
    <property type="match status" value="1"/>
</dbReference>
<evidence type="ECO:0000313" key="10">
    <source>
        <dbReference type="Proteomes" id="UP000676409"/>
    </source>
</evidence>